<dbReference type="EMBL" id="JAPDRN010000114">
    <property type="protein sequence ID" value="KAJ9621417.1"/>
    <property type="molecule type" value="Genomic_DNA"/>
</dbReference>
<evidence type="ECO:0000256" key="1">
    <source>
        <dbReference type="SAM" id="MobiDB-lite"/>
    </source>
</evidence>
<feature type="region of interest" description="Disordered" evidence="1">
    <location>
        <begin position="167"/>
        <end position="205"/>
    </location>
</feature>
<accession>A0AA39CTI6</accession>
<protein>
    <recommendedName>
        <fullName evidence="2">X-Tfes XVIPCD domain-containing protein</fullName>
    </recommendedName>
</protein>
<evidence type="ECO:0000259" key="2">
    <source>
        <dbReference type="Pfam" id="PF20410"/>
    </source>
</evidence>
<dbReference type="AlphaFoldDB" id="A0AA39CTI6"/>
<organism evidence="3">
    <name type="scientific">Knufia peltigerae</name>
    <dbReference type="NCBI Taxonomy" id="1002370"/>
    <lineage>
        <taxon>Eukaryota</taxon>
        <taxon>Fungi</taxon>
        <taxon>Dikarya</taxon>
        <taxon>Ascomycota</taxon>
        <taxon>Pezizomycotina</taxon>
        <taxon>Eurotiomycetes</taxon>
        <taxon>Chaetothyriomycetidae</taxon>
        <taxon>Chaetothyriales</taxon>
        <taxon>Trichomeriaceae</taxon>
        <taxon>Knufia</taxon>
    </lineage>
</organism>
<proteinExistence type="predicted"/>
<evidence type="ECO:0000313" key="3">
    <source>
        <dbReference type="EMBL" id="KAJ9621417.1"/>
    </source>
</evidence>
<feature type="compositionally biased region" description="Basic and acidic residues" evidence="1">
    <location>
        <begin position="168"/>
        <end position="189"/>
    </location>
</feature>
<gene>
    <name evidence="3" type="ORF">H2204_011852</name>
</gene>
<comment type="caution">
    <text evidence="3">The sequence shown here is derived from an EMBL/GenBank/DDBJ whole genome shotgun (WGS) entry which is preliminary data.</text>
</comment>
<sequence>MEQATRYTVTLFLAAPGTPLNSGGSSLRGHMYFQTTAGEEAHSYGFAPPRLPPGDAAAGVQYAEVVHDDADEHRDPYYSRTLEISEEHYGCLRDFAEEPAEFGFDVDRPATINRCSDFVWAALHYAGLHSQPAPLDGGSDLGEFAVLFNLPEIQCIATPFPASVLNGEQHHPMPEREAELHREGGRPSDEPPPSPMEAAGTLLDPSHPDHRLFAQLIQKVAELDAAHGRTFDDTSQRISASLLVLAKQNNLSRVDHVLLSRPTKSSHEAESIFIVQGDRDDPGHRRASIATEVAAQTDVADSLRASPPAEVPKLLTRAEADARTVVPFTRGVRLDKAGRIVDVTFEAPVVVDPQMSWLKLGLRMQGADQKPVSDAADRLRRGAFQTRIRLERVDGSTPVPMPLSRSSDDGRGWQKLPPDGRVERLFQDSVDTYPLEQAGLLSQDMFYEVLQIADAGLIDPGRYRVTVDVVEDRPEFEGMQAEFIAAYYSIGKK</sequence>
<dbReference type="InterPro" id="IPR046519">
    <property type="entry name" value="X-Tfes_XVIPCD"/>
</dbReference>
<name>A0AA39CTI6_9EURO</name>
<reference evidence="3" key="1">
    <citation type="submission" date="2022-10" db="EMBL/GenBank/DDBJ databases">
        <title>Culturing micro-colonial fungi from biological soil crusts in the Mojave desert and describing Neophaeococcomyces mojavensis, and introducing the new genera and species Taxawa tesnikishii.</title>
        <authorList>
            <person name="Kurbessoian T."/>
            <person name="Stajich J.E."/>
        </authorList>
    </citation>
    <scope>NUCLEOTIDE SEQUENCE</scope>
    <source>
        <strain evidence="3">TK_35</strain>
    </source>
</reference>
<dbReference type="Pfam" id="PF20410">
    <property type="entry name" value="X-Tfes_XVIPCD"/>
    <property type="match status" value="1"/>
</dbReference>
<feature type="domain" description="X-Tfes XVIPCD" evidence="2">
    <location>
        <begin position="204"/>
        <end position="305"/>
    </location>
</feature>
<feature type="region of interest" description="Disordered" evidence="1">
    <location>
        <begin position="395"/>
        <end position="414"/>
    </location>
</feature>